<comment type="caution">
    <text evidence="2">The sequence shown here is derived from an EMBL/GenBank/DDBJ whole genome shotgun (WGS) entry which is preliminary data.</text>
</comment>
<keyword evidence="2" id="KW-0378">Hydrolase</keyword>
<dbReference type="CDD" id="cd09083">
    <property type="entry name" value="EEP-1"/>
    <property type="match status" value="1"/>
</dbReference>
<name>A0ABS9KH25_9BACT</name>
<dbReference type="PANTHER" id="PTHR12121">
    <property type="entry name" value="CARBON CATABOLITE REPRESSOR PROTEIN 4"/>
    <property type="match status" value="1"/>
</dbReference>
<organism evidence="2 3">
    <name type="scientific">Rhodohalobacter sulfatireducens</name>
    <dbReference type="NCBI Taxonomy" id="2911366"/>
    <lineage>
        <taxon>Bacteria</taxon>
        <taxon>Pseudomonadati</taxon>
        <taxon>Balneolota</taxon>
        <taxon>Balneolia</taxon>
        <taxon>Balneolales</taxon>
        <taxon>Balneolaceae</taxon>
        <taxon>Rhodohalobacter</taxon>
    </lineage>
</organism>
<feature type="domain" description="Endonuclease/exonuclease/phosphatase" evidence="1">
    <location>
        <begin position="46"/>
        <end position="295"/>
    </location>
</feature>
<dbReference type="SUPFAM" id="SSF56219">
    <property type="entry name" value="DNase I-like"/>
    <property type="match status" value="1"/>
</dbReference>
<accession>A0ABS9KH25</accession>
<keyword evidence="2" id="KW-0255">Endonuclease</keyword>
<dbReference type="GO" id="GO:0004519">
    <property type="term" value="F:endonuclease activity"/>
    <property type="evidence" value="ECO:0007669"/>
    <property type="project" value="UniProtKB-KW"/>
</dbReference>
<keyword evidence="3" id="KW-1185">Reference proteome</keyword>
<gene>
    <name evidence="2" type="ORF">L6773_16350</name>
</gene>
<dbReference type="EMBL" id="JAKLWS010000026">
    <property type="protein sequence ID" value="MCG2590149.1"/>
    <property type="molecule type" value="Genomic_DNA"/>
</dbReference>
<proteinExistence type="predicted"/>
<evidence type="ECO:0000313" key="2">
    <source>
        <dbReference type="EMBL" id="MCG2590149.1"/>
    </source>
</evidence>
<dbReference type="InterPro" id="IPR005135">
    <property type="entry name" value="Endo/exonuclease/phosphatase"/>
</dbReference>
<reference evidence="2" key="2">
    <citation type="submission" date="2024-05" db="EMBL/GenBank/DDBJ databases">
        <title>Rhodohalobacter halophilus gen. nov., sp. nov., a moderately halophilic member of the family Balneolaceae.</title>
        <authorList>
            <person name="Xia J."/>
        </authorList>
    </citation>
    <scope>NUCLEOTIDE SEQUENCE</scope>
    <source>
        <strain evidence="2">WB101</strain>
    </source>
</reference>
<sequence length="307" mass="34524">MNKTTLVVQKVITVIIIVLIAVGCGNSESTNTANDNSAEIEPVRVMSFNIRYDNPDDGPDAWPNRKEFVASTILFHKSDIVGIQEGLIHQLNELDGFLDGFERVGVGRNDGEEAGEFSAIYYRSDRFDPIETGDFWLSQTPDVPGSLHWDADQTRIVSWAYFRDRLNNENFYAFNTHFDHRGVEARINSAKLIVEKIEQIAGGEPVVLTGDFNTTDDREPYKIITATEREGSDLVLYDGFYHSENGHHGPNSTSNGFEAIRPDRRIDYIFVNDGFQVMYHGALADVRDGHFPSDHLPVLAEIVLTQP</sequence>
<dbReference type="Proteomes" id="UP001165366">
    <property type="component" value="Unassembled WGS sequence"/>
</dbReference>
<evidence type="ECO:0000313" key="3">
    <source>
        <dbReference type="Proteomes" id="UP001165366"/>
    </source>
</evidence>
<dbReference type="RefSeq" id="WP_237855506.1">
    <property type="nucleotide sequence ID" value="NZ_JAKLWS010000026.1"/>
</dbReference>
<keyword evidence="2" id="KW-0540">Nuclease</keyword>
<dbReference type="Pfam" id="PF03372">
    <property type="entry name" value="Exo_endo_phos"/>
    <property type="match status" value="1"/>
</dbReference>
<dbReference type="InterPro" id="IPR050410">
    <property type="entry name" value="CCR4/nocturin_mRNA_transcr"/>
</dbReference>
<dbReference type="PANTHER" id="PTHR12121:SF36">
    <property type="entry name" value="ENDONUCLEASE_EXONUCLEASE_PHOSPHATASE DOMAIN-CONTAINING PROTEIN"/>
    <property type="match status" value="1"/>
</dbReference>
<dbReference type="PROSITE" id="PS51257">
    <property type="entry name" value="PROKAR_LIPOPROTEIN"/>
    <property type="match status" value="1"/>
</dbReference>
<dbReference type="Gene3D" id="3.60.10.10">
    <property type="entry name" value="Endonuclease/exonuclease/phosphatase"/>
    <property type="match status" value="1"/>
</dbReference>
<evidence type="ECO:0000259" key="1">
    <source>
        <dbReference type="Pfam" id="PF03372"/>
    </source>
</evidence>
<reference evidence="2" key="1">
    <citation type="submission" date="2022-01" db="EMBL/GenBank/DDBJ databases">
        <authorList>
            <person name="Wang Y."/>
        </authorList>
    </citation>
    <scope>NUCLEOTIDE SEQUENCE</scope>
    <source>
        <strain evidence="2">WB101</strain>
    </source>
</reference>
<protein>
    <submittedName>
        <fullName evidence="2">Endonuclease/exonuclease/phosphatase family protein</fullName>
    </submittedName>
</protein>
<dbReference type="InterPro" id="IPR036691">
    <property type="entry name" value="Endo/exonu/phosph_ase_sf"/>
</dbReference>